<dbReference type="PANTHER" id="PTHR37445">
    <property type="entry name" value="PROTEIN CBG24663"/>
    <property type="match status" value="1"/>
</dbReference>
<protein>
    <submittedName>
        <fullName evidence="2 3">Uncharacterized protein</fullName>
    </submittedName>
</protein>
<evidence type="ECO:0000313" key="4">
    <source>
        <dbReference type="Proteomes" id="UP000015101"/>
    </source>
</evidence>
<dbReference type="RefSeq" id="XP_009028769.1">
    <property type="nucleotide sequence ID" value="XM_009030521.1"/>
</dbReference>
<dbReference type="CTD" id="20208044"/>
<dbReference type="EMBL" id="KB097635">
    <property type="protein sequence ID" value="ESN93173.1"/>
    <property type="molecule type" value="Genomic_DNA"/>
</dbReference>
<proteinExistence type="predicted"/>
<dbReference type="AlphaFoldDB" id="T1FGU5"/>
<evidence type="ECO:0000313" key="3">
    <source>
        <dbReference type="EnsemblMetazoa" id="HelroP181286"/>
    </source>
</evidence>
<dbReference type="InParanoid" id="T1FGU5"/>
<keyword evidence="4" id="KW-1185">Reference proteome</keyword>
<dbReference type="OrthoDB" id="6092537at2759"/>
<dbReference type="KEGG" id="hro:HELRODRAFT_181286"/>
<dbReference type="Proteomes" id="UP000015101">
    <property type="component" value="Unassembled WGS sequence"/>
</dbReference>
<evidence type="ECO:0000313" key="2">
    <source>
        <dbReference type="EMBL" id="ESN93173.1"/>
    </source>
</evidence>
<organism evidence="3 4">
    <name type="scientific">Helobdella robusta</name>
    <name type="common">Californian leech</name>
    <dbReference type="NCBI Taxonomy" id="6412"/>
    <lineage>
        <taxon>Eukaryota</taxon>
        <taxon>Metazoa</taxon>
        <taxon>Spiralia</taxon>
        <taxon>Lophotrochozoa</taxon>
        <taxon>Annelida</taxon>
        <taxon>Clitellata</taxon>
        <taxon>Hirudinea</taxon>
        <taxon>Rhynchobdellida</taxon>
        <taxon>Glossiphoniidae</taxon>
        <taxon>Helobdella</taxon>
    </lineage>
</organism>
<name>T1FGU5_HELRO</name>
<reference evidence="3" key="3">
    <citation type="submission" date="2015-06" db="UniProtKB">
        <authorList>
            <consortium name="EnsemblMetazoa"/>
        </authorList>
    </citation>
    <scope>IDENTIFICATION</scope>
</reference>
<sequence length="189" mass="21747">MKKTKEKMKIRDEKRKEKDLKNNIIIHRMVESPVKEGDKKNSEDRKEIITLIKDVLKIPCADKDIKRIFRLGKAKVTKNHYSSSSKAETMKNIVLEACQNSGTRKKNTEKYVTHDMAKSEREQCRNLIKQCKEKQGAEKRLNPALNPATKSGRGRIRSDLKKAGYWPGPGPNFGASLEIIFIYIVFEKS</sequence>
<feature type="region of interest" description="Disordered" evidence="1">
    <location>
        <begin position="1"/>
        <end position="24"/>
    </location>
</feature>
<dbReference type="EMBL" id="AMQM01007528">
    <property type="status" value="NOT_ANNOTATED_CDS"/>
    <property type="molecule type" value="Genomic_DNA"/>
</dbReference>
<gene>
    <name evidence="3" type="primary">20208044</name>
    <name evidence="2" type="ORF">HELRODRAFT_181286</name>
</gene>
<reference evidence="2 4" key="2">
    <citation type="journal article" date="2013" name="Nature">
        <title>Insights into bilaterian evolution from three spiralian genomes.</title>
        <authorList>
            <person name="Simakov O."/>
            <person name="Marletaz F."/>
            <person name="Cho S.J."/>
            <person name="Edsinger-Gonzales E."/>
            <person name="Havlak P."/>
            <person name="Hellsten U."/>
            <person name="Kuo D.H."/>
            <person name="Larsson T."/>
            <person name="Lv J."/>
            <person name="Arendt D."/>
            <person name="Savage R."/>
            <person name="Osoegawa K."/>
            <person name="de Jong P."/>
            <person name="Grimwood J."/>
            <person name="Chapman J.A."/>
            <person name="Shapiro H."/>
            <person name="Aerts A."/>
            <person name="Otillar R.P."/>
            <person name="Terry A.Y."/>
            <person name="Boore J.L."/>
            <person name="Grigoriev I.V."/>
            <person name="Lindberg D.R."/>
            <person name="Seaver E.C."/>
            <person name="Weisblat D.A."/>
            <person name="Putnam N.H."/>
            <person name="Rokhsar D.S."/>
        </authorList>
    </citation>
    <scope>NUCLEOTIDE SEQUENCE</scope>
</reference>
<dbReference type="EnsemblMetazoa" id="HelroT181286">
    <property type="protein sequence ID" value="HelroP181286"/>
    <property type="gene ID" value="HelroG181286"/>
</dbReference>
<dbReference type="HOGENOM" id="CLU_1435901_0_0_1"/>
<dbReference type="GeneID" id="20208044"/>
<feature type="compositionally biased region" description="Basic and acidic residues" evidence="1">
    <location>
        <begin position="7"/>
        <end position="21"/>
    </location>
</feature>
<reference evidence="4" key="1">
    <citation type="submission" date="2012-12" db="EMBL/GenBank/DDBJ databases">
        <authorList>
            <person name="Hellsten U."/>
            <person name="Grimwood J."/>
            <person name="Chapman J.A."/>
            <person name="Shapiro H."/>
            <person name="Aerts A."/>
            <person name="Otillar R.P."/>
            <person name="Terry A.Y."/>
            <person name="Boore J.L."/>
            <person name="Simakov O."/>
            <person name="Marletaz F."/>
            <person name="Cho S.-J."/>
            <person name="Edsinger-Gonzales E."/>
            <person name="Havlak P."/>
            <person name="Kuo D.-H."/>
            <person name="Larsson T."/>
            <person name="Lv J."/>
            <person name="Arendt D."/>
            <person name="Savage R."/>
            <person name="Osoegawa K."/>
            <person name="de Jong P."/>
            <person name="Lindberg D.R."/>
            <person name="Seaver E.C."/>
            <person name="Weisblat D.A."/>
            <person name="Putnam N.H."/>
            <person name="Grigoriev I.V."/>
            <person name="Rokhsar D.S."/>
        </authorList>
    </citation>
    <scope>NUCLEOTIDE SEQUENCE</scope>
</reference>
<accession>T1FGU5</accession>
<dbReference type="PANTHER" id="PTHR37445:SF3">
    <property type="entry name" value="ZINC FINGER PHD-TYPE DOMAIN-CONTAINING PROTEIN"/>
    <property type="match status" value="1"/>
</dbReference>
<evidence type="ECO:0000256" key="1">
    <source>
        <dbReference type="SAM" id="MobiDB-lite"/>
    </source>
</evidence>